<dbReference type="AlphaFoldDB" id="A0A6T6F9K2"/>
<feature type="compositionally biased region" description="Basic and acidic residues" evidence="1">
    <location>
        <begin position="336"/>
        <end position="345"/>
    </location>
</feature>
<feature type="transmembrane region" description="Helical" evidence="2">
    <location>
        <begin position="180"/>
        <end position="201"/>
    </location>
</feature>
<evidence type="ECO:0000313" key="4">
    <source>
        <dbReference type="EMBL" id="CAD8333121.1"/>
    </source>
</evidence>
<keyword evidence="2" id="KW-1133">Transmembrane helix</keyword>
<evidence type="ECO:0000313" key="3">
    <source>
        <dbReference type="EMBL" id="CAD8333120.1"/>
    </source>
</evidence>
<evidence type="ECO:0000256" key="1">
    <source>
        <dbReference type="SAM" id="MobiDB-lite"/>
    </source>
</evidence>
<feature type="transmembrane region" description="Helical" evidence="2">
    <location>
        <begin position="213"/>
        <end position="233"/>
    </location>
</feature>
<dbReference type="EMBL" id="HBEF01008297">
    <property type="protein sequence ID" value="CAD8333121.1"/>
    <property type="molecule type" value="Transcribed_RNA"/>
</dbReference>
<feature type="region of interest" description="Disordered" evidence="1">
    <location>
        <begin position="315"/>
        <end position="345"/>
    </location>
</feature>
<organism evidence="4">
    <name type="scientific">Craspedostauros australis</name>
    <dbReference type="NCBI Taxonomy" id="1486917"/>
    <lineage>
        <taxon>Eukaryota</taxon>
        <taxon>Sar</taxon>
        <taxon>Stramenopiles</taxon>
        <taxon>Ochrophyta</taxon>
        <taxon>Bacillariophyta</taxon>
        <taxon>Bacillariophyceae</taxon>
        <taxon>Bacillariophycidae</taxon>
        <taxon>Naviculales</taxon>
        <taxon>Naviculaceae</taxon>
        <taxon>Craspedostauros</taxon>
    </lineage>
</organism>
<reference evidence="4" key="1">
    <citation type="submission" date="2021-01" db="EMBL/GenBank/DDBJ databases">
        <authorList>
            <person name="Corre E."/>
            <person name="Pelletier E."/>
            <person name="Niang G."/>
            <person name="Scheremetjew M."/>
            <person name="Finn R."/>
            <person name="Kale V."/>
            <person name="Holt S."/>
            <person name="Cochrane G."/>
            <person name="Meng A."/>
            <person name="Brown T."/>
            <person name="Cohen L."/>
        </authorList>
    </citation>
    <scope>NUCLEOTIDE SEQUENCE</scope>
    <source>
        <strain evidence="4">CCMP3328</strain>
    </source>
</reference>
<accession>A0A6T6F9K2</accession>
<evidence type="ECO:0000256" key="2">
    <source>
        <dbReference type="SAM" id="Phobius"/>
    </source>
</evidence>
<protein>
    <recommendedName>
        <fullName evidence="5">Transmembrane protein</fullName>
    </recommendedName>
</protein>
<keyword evidence="2" id="KW-0812">Transmembrane</keyword>
<dbReference type="EMBL" id="HBEF01008296">
    <property type="protein sequence ID" value="CAD8333120.1"/>
    <property type="molecule type" value="Transcribed_RNA"/>
</dbReference>
<name>A0A6T6F9K2_9STRA</name>
<sequence>MTKDDRKPTHAENRQWLRDRSDGKSKYGDSRPCCTLCWVPPCVKMCPGLMEENRFCRCWGTIGFMTKKSLRYNVLLVGLIANFIGMVLTIYACFAISEDFDSLQRTSFSSGDITGGPDSSASLKVDIGLKAIAFDESRSGIKTVVGFDELCDFSFNDEFDVREFTMTDACDECNDVSSGLVATVIMSAVTFIPSLATDILRMYENYDVNCQKGFATILAIISIVSSLSTLLSYKNACFDGFFDGEIIFSVSGGSVVQNDGQGTFVVDFDWSAGNGMIALAIGTALKVIDVVCNFLVATPTITRDVYEKAEYEKLGAGGDNTGGADADNEEVANDSDASRGDELNA</sequence>
<proteinExistence type="predicted"/>
<feature type="transmembrane region" description="Helical" evidence="2">
    <location>
        <begin position="74"/>
        <end position="97"/>
    </location>
</feature>
<gene>
    <name evidence="3" type="ORF">CAUS1442_LOCUS5221</name>
    <name evidence="4" type="ORF">CAUS1442_LOCUS5222</name>
</gene>
<keyword evidence="2" id="KW-0472">Membrane</keyword>
<evidence type="ECO:0008006" key="5">
    <source>
        <dbReference type="Google" id="ProtNLM"/>
    </source>
</evidence>